<dbReference type="EMBL" id="BARU01026850">
    <property type="protein sequence ID" value="GAH67573.1"/>
    <property type="molecule type" value="Genomic_DNA"/>
</dbReference>
<dbReference type="Gene3D" id="3.40.50.970">
    <property type="match status" value="1"/>
</dbReference>
<sequence length="134" mass="13990">MATRASPCDVRPAPFPDRFFECKIAEQNMISTAVGLAAGGLVPFVSSFGKFLSRGYDQVKMASISRANVKLVGSHAGVSLGSDGPSQMSLPDVAFFRSFCRVDDGSGRGACFVAAAQSASSKLFGILPNLFTAS</sequence>
<organism evidence="3">
    <name type="scientific">marine sediment metagenome</name>
    <dbReference type="NCBI Taxonomy" id="412755"/>
    <lineage>
        <taxon>unclassified sequences</taxon>
        <taxon>metagenomes</taxon>
        <taxon>ecological metagenomes</taxon>
    </lineage>
</organism>
<dbReference type="GO" id="GO:0004802">
    <property type="term" value="F:transketolase activity"/>
    <property type="evidence" value="ECO:0007669"/>
    <property type="project" value="TreeGrafter"/>
</dbReference>
<name>X1JCU5_9ZZZZ</name>
<evidence type="ECO:0000259" key="2">
    <source>
        <dbReference type="SMART" id="SM00861"/>
    </source>
</evidence>
<reference evidence="3" key="1">
    <citation type="journal article" date="2014" name="Front. Microbiol.">
        <title>High frequency of phylogenetically diverse reductive dehalogenase-homologous genes in deep subseafloor sedimentary metagenomes.</title>
        <authorList>
            <person name="Kawai M."/>
            <person name="Futagami T."/>
            <person name="Toyoda A."/>
            <person name="Takaki Y."/>
            <person name="Nishi S."/>
            <person name="Hori S."/>
            <person name="Arai W."/>
            <person name="Tsubouchi T."/>
            <person name="Morono Y."/>
            <person name="Uchiyama I."/>
            <person name="Ito T."/>
            <person name="Fujiyama A."/>
            <person name="Inagaki F."/>
            <person name="Takami H."/>
        </authorList>
    </citation>
    <scope>NUCLEOTIDE SEQUENCE</scope>
    <source>
        <strain evidence="3">Expedition CK06-06</strain>
    </source>
</reference>
<dbReference type="CDD" id="cd07033">
    <property type="entry name" value="TPP_PYR_DXS_TK_like"/>
    <property type="match status" value="1"/>
</dbReference>
<dbReference type="InterPro" id="IPR051424">
    <property type="entry name" value="Transketolase-like"/>
</dbReference>
<gene>
    <name evidence="3" type="ORF">S03H2_43089</name>
</gene>
<dbReference type="AlphaFoldDB" id="X1JCU5"/>
<protein>
    <recommendedName>
        <fullName evidence="2">Transketolase-like pyrimidine-binding domain-containing protein</fullName>
    </recommendedName>
</protein>
<dbReference type="PANTHER" id="PTHR43195">
    <property type="entry name" value="TRANSKETOLASE"/>
    <property type="match status" value="1"/>
</dbReference>
<dbReference type="InterPro" id="IPR005475">
    <property type="entry name" value="Transketolase-like_Pyr-bd"/>
</dbReference>
<evidence type="ECO:0000313" key="3">
    <source>
        <dbReference type="EMBL" id="GAH67573.1"/>
    </source>
</evidence>
<dbReference type="SUPFAM" id="SSF52518">
    <property type="entry name" value="Thiamin diphosphate-binding fold (THDP-binding)"/>
    <property type="match status" value="1"/>
</dbReference>
<dbReference type="InterPro" id="IPR029061">
    <property type="entry name" value="THDP-binding"/>
</dbReference>
<evidence type="ECO:0000256" key="1">
    <source>
        <dbReference type="ARBA" id="ARBA00022679"/>
    </source>
</evidence>
<feature type="domain" description="Transketolase-like pyrimidine-binding" evidence="2">
    <location>
        <begin position="1"/>
        <end position="134"/>
    </location>
</feature>
<proteinExistence type="predicted"/>
<comment type="caution">
    <text evidence="3">The sequence shown here is derived from an EMBL/GenBank/DDBJ whole genome shotgun (WGS) entry which is preliminary data.</text>
</comment>
<accession>X1JCU5</accession>
<dbReference type="Pfam" id="PF02779">
    <property type="entry name" value="Transket_pyr"/>
    <property type="match status" value="1"/>
</dbReference>
<dbReference type="PANTHER" id="PTHR43195:SF1">
    <property type="entry name" value="FI06132P-RELATED"/>
    <property type="match status" value="1"/>
</dbReference>
<dbReference type="GO" id="GO:0030976">
    <property type="term" value="F:thiamine pyrophosphate binding"/>
    <property type="evidence" value="ECO:0007669"/>
    <property type="project" value="TreeGrafter"/>
</dbReference>
<keyword evidence="1" id="KW-0808">Transferase</keyword>
<dbReference type="SMART" id="SM00861">
    <property type="entry name" value="Transket_pyr"/>
    <property type="match status" value="1"/>
</dbReference>